<sequence>MNNLKKIGTVALLVGGIAAAGAGVASADSNAVGGAAGSPGVISGNNVQIPLDVPINISGNTVNIVGLLNPAFGNFAGNF</sequence>
<keyword evidence="4 8" id="KW-0732">Signal</keyword>
<proteinExistence type="predicted"/>
<name>A0ABU2JJQ0_9ACTN</name>
<accession>A0ABU2JJQ0</accession>
<dbReference type="EMBL" id="JAVREO010000001">
    <property type="protein sequence ID" value="MDT0265214.1"/>
    <property type="molecule type" value="Genomic_DNA"/>
</dbReference>
<evidence type="ECO:0000256" key="6">
    <source>
        <dbReference type="ARBA" id="ARBA00023087"/>
    </source>
</evidence>
<protein>
    <submittedName>
        <fullName evidence="10">Chaplin</fullName>
    </submittedName>
</protein>
<keyword evidence="11" id="KW-1185">Reference proteome</keyword>
<reference evidence="11" key="1">
    <citation type="submission" date="2023-07" db="EMBL/GenBank/DDBJ databases">
        <title>30 novel species of actinomycetes from the DSMZ collection.</title>
        <authorList>
            <person name="Nouioui I."/>
        </authorList>
    </citation>
    <scope>NUCLEOTIDE SEQUENCE [LARGE SCALE GENOMIC DNA]</scope>
    <source>
        <strain evidence="11">DSM 44915</strain>
    </source>
</reference>
<keyword evidence="3" id="KW-0964">Secreted</keyword>
<evidence type="ECO:0000256" key="2">
    <source>
        <dbReference type="ARBA" id="ARBA00022512"/>
    </source>
</evidence>
<evidence type="ECO:0000256" key="1">
    <source>
        <dbReference type="ARBA" id="ARBA00004191"/>
    </source>
</evidence>
<feature type="domain" description="Chaplin" evidence="9">
    <location>
        <begin position="38"/>
        <end position="78"/>
    </location>
</feature>
<organism evidence="10 11">
    <name type="scientific">Streptomyces chisholmiae</name>
    <dbReference type="NCBI Taxonomy" id="3075540"/>
    <lineage>
        <taxon>Bacteria</taxon>
        <taxon>Bacillati</taxon>
        <taxon>Actinomycetota</taxon>
        <taxon>Actinomycetes</taxon>
        <taxon>Kitasatosporales</taxon>
        <taxon>Streptomycetaceae</taxon>
        <taxon>Streptomyces</taxon>
    </lineage>
</organism>
<comment type="caution">
    <text evidence="10">The sequence shown here is derived from an EMBL/GenBank/DDBJ whole genome shotgun (WGS) entry which is preliminary data.</text>
</comment>
<evidence type="ECO:0000313" key="10">
    <source>
        <dbReference type="EMBL" id="MDT0265214.1"/>
    </source>
</evidence>
<dbReference type="Pfam" id="PF03777">
    <property type="entry name" value="ChpA-C"/>
    <property type="match status" value="1"/>
</dbReference>
<evidence type="ECO:0000256" key="3">
    <source>
        <dbReference type="ARBA" id="ARBA00022525"/>
    </source>
</evidence>
<keyword evidence="6 7" id="KW-0034">Amyloid</keyword>
<evidence type="ECO:0000256" key="7">
    <source>
        <dbReference type="PROSITE-ProRule" id="PRU01232"/>
    </source>
</evidence>
<keyword evidence="2" id="KW-0134">Cell wall</keyword>
<keyword evidence="5" id="KW-0130">Cell adhesion</keyword>
<dbReference type="Proteomes" id="UP001183410">
    <property type="component" value="Unassembled WGS sequence"/>
</dbReference>
<dbReference type="RefSeq" id="WP_311664244.1">
    <property type="nucleotide sequence ID" value="NZ_JAVREO010000001.1"/>
</dbReference>
<evidence type="ECO:0000259" key="9">
    <source>
        <dbReference type="PROSITE" id="PS51884"/>
    </source>
</evidence>
<evidence type="ECO:0000256" key="4">
    <source>
        <dbReference type="ARBA" id="ARBA00022729"/>
    </source>
</evidence>
<dbReference type="PROSITE" id="PS51884">
    <property type="entry name" value="CHAPLIN"/>
    <property type="match status" value="1"/>
</dbReference>
<evidence type="ECO:0000313" key="11">
    <source>
        <dbReference type="Proteomes" id="UP001183410"/>
    </source>
</evidence>
<feature type="signal peptide" evidence="8">
    <location>
        <begin position="1"/>
        <end position="27"/>
    </location>
</feature>
<comment type="subcellular location">
    <subcellularLocation>
        <location evidence="1">Secreted</location>
        <location evidence="1">Cell wall</location>
    </subcellularLocation>
</comment>
<gene>
    <name evidence="10" type="ORF">RM844_02800</name>
</gene>
<feature type="chain" id="PRO_5045331583" evidence="8">
    <location>
        <begin position="28"/>
        <end position="79"/>
    </location>
</feature>
<evidence type="ECO:0000256" key="5">
    <source>
        <dbReference type="ARBA" id="ARBA00022889"/>
    </source>
</evidence>
<evidence type="ECO:0000256" key="8">
    <source>
        <dbReference type="SAM" id="SignalP"/>
    </source>
</evidence>
<dbReference type="InterPro" id="IPR005528">
    <property type="entry name" value="ChpA-H"/>
</dbReference>